<sequence length="284" mass="30794">MVESVSIGAAFLAGVVAFLSPCVLPIIPGYIAYISGVTAQTASQTENRIDWSVVYSAIAFVIGFSIVFTALGAASTFVGQLLQEYKYIISKIAAVLVILLGVHFTGVFQSERAKLWLYIIFGISVVIYGIGVAFTGNPLNDLILLPVIGIALLLFYYSGLYKILYQQKTAEVKKKPPGIIGAFIVGVAFAFGWTPCIGPVLGAILLYASQQETVMQGVILLFAFSMGLGIPFIITAMAINQFFRFFNFMRRYFLIIEIVGGLLLIFVGILLLTGSLERITAILI</sequence>
<keyword evidence="3 7" id="KW-0812">Transmembrane</keyword>
<keyword evidence="6 7" id="KW-0472">Membrane</keyword>
<dbReference type="InterPro" id="IPR003834">
    <property type="entry name" value="Cyt_c_assmbl_TM_dom"/>
</dbReference>
<evidence type="ECO:0000256" key="5">
    <source>
        <dbReference type="ARBA" id="ARBA00022989"/>
    </source>
</evidence>
<evidence type="ECO:0000259" key="8">
    <source>
        <dbReference type="Pfam" id="PF02683"/>
    </source>
</evidence>
<feature type="transmembrane region" description="Helical" evidence="7">
    <location>
        <begin position="182"/>
        <end position="208"/>
    </location>
</feature>
<evidence type="ECO:0000313" key="10">
    <source>
        <dbReference type="Proteomes" id="UP000219036"/>
    </source>
</evidence>
<dbReference type="Proteomes" id="UP000219036">
    <property type="component" value="Unassembled WGS sequence"/>
</dbReference>
<evidence type="ECO:0000313" key="9">
    <source>
        <dbReference type="EMBL" id="SNZ10069.1"/>
    </source>
</evidence>
<feature type="domain" description="Cytochrome C biogenesis protein transmembrane" evidence="8">
    <location>
        <begin position="7"/>
        <end position="109"/>
    </location>
</feature>
<feature type="transmembrane region" description="Helical" evidence="7">
    <location>
        <begin position="87"/>
        <end position="108"/>
    </location>
</feature>
<evidence type="ECO:0000256" key="3">
    <source>
        <dbReference type="ARBA" id="ARBA00022692"/>
    </source>
</evidence>
<proteinExistence type="inferred from homology"/>
<dbReference type="OrthoDB" id="9803065at2"/>
<name>A0A285NKT3_9AQUI</name>
<dbReference type="AlphaFoldDB" id="A0A285NKT3"/>
<evidence type="ECO:0000256" key="6">
    <source>
        <dbReference type="ARBA" id="ARBA00023136"/>
    </source>
</evidence>
<feature type="transmembrane region" description="Helical" evidence="7">
    <location>
        <begin position="6"/>
        <end position="33"/>
    </location>
</feature>
<comment type="subcellular location">
    <subcellularLocation>
        <location evidence="1">Membrane</location>
        <topology evidence="1">Multi-pass membrane protein</topology>
    </subcellularLocation>
</comment>
<dbReference type="PANTHER" id="PTHR31272:SF4">
    <property type="entry name" value="CYTOCHROME C-TYPE BIOGENESIS PROTEIN HI_1454-RELATED"/>
    <property type="match status" value="1"/>
</dbReference>
<feature type="transmembrane region" description="Helical" evidence="7">
    <location>
        <begin position="115"/>
        <end position="136"/>
    </location>
</feature>
<comment type="similarity">
    <text evidence="2">Belongs to the DsbD family.</text>
</comment>
<dbReference type="RefSeq" id="WP_097000877.1">
    <property type="nucleotide sequence ID" value="NZ_OBEI01000009.1"/>
</dbReference>
<accession>A0A285NKT3</accession>
<dbReference type="PANTHER" id="PTHR31272">
    <property type="entry name" value="CYTOCHROME C-TYPE BIOGENESIS PROTEIN HI_1454-RELATED"/>
    <property type="match status" value="1"/>
</dbReference>
<evidence type="ECO:0000256" key="7">
    <source>
        <dbReference type="SAM" id="Phobius"/>
    </source>
</evidence>
<feature type="transmembrane region" description="Helical" evidence="7">
    <location>
        <begin position="214"/>
        <end position="240"/>
    </location>
</feature>
<reference evidence="10" key="1">
    <citation type="submission" date="2017-09" db="EMBL/GenBank/DDBJ databases">
        <authorList>
            <person name="Varghese N."/>
            <person name="Submissions S."/>
        </authorList>
    </citation>
    <scope>NUCLEOTIDE SEQUENCE [LARGE SCALE GENOMIC DNA]</scope>
    <source>
        <strain evidence="10">DSM 15103</strain>
    </source>
</reference>
<feature type="domain" description="Cytochrome C biogenesis protein transmembrane" evidence="8">
    <location>
        <begin position="118"/>
        <end position="243"/>
    </location>
</feature>
<keyword evidence="10" id="KW-1185">Reference proteome</keyword>
<dbReference type="InterPro" id="IPR051790">
    <property type="entry name" value="Cytochrome_c-biogenesis_DsbD"/>
</dbReference>
<feature type="transmembrane region" description="Helical" evidence="7">
    <location>
        <begin position="142"/>
        <end position="161"/>
    </location>
</feature>
<dbReference type="Pfam" id="PF02683">
    <property type="entry name" value="DsbD_TM"/>
    <property type="match status" value="2"/>
</dbReference>
<dbReference type="GO" id="GO:0017004">
    <property type="term" value="P:cytochrome complex assembly"/>
    <property type="evidence" value="ECO:0007669"/>
    <property type="project" value="UniProtKB-KW"/>
</dbReference>
<keyword evidence="5 7" id="KW-1133">Transmembrane helix</keyword>
<dbReference type="EMBL" id="OBEI01000009">
    <property type="protein sequence ID" value="SNZ10069.1"/>
    <property type="molecule type" value="Genomic_DNA"/>
</dbReference>
<gene>
    <name evidence="9" type="ORF">SAMN06265182_1716</name>
</gene>
<feature type="transmembrane region" description="Helical" evidence="7">
    <location>
        <begin position="252"/>
        <end position="273"/>
    </location>
</feature>
<feature type="transmembrane region" description="Helical" evidence="7">
    <location>
        <begin position="53"/>
        <end position="75"/>
    </location>
</feature>
<evidence type="ECO:0000256" key="4">
    <source>
        <dbReference type="ARBA" id="ARBA00022748"/>
    </source>
</evidence>
<keyword evidence="4" id="KW-0201">Cytochrome c-type biogenesis</keyword>
<evidence type="ECO:0000256" key="1">
    <source>
        <dbReference type="ARBA" id="ARBA00004141"/>
    </source>
</evidence>
<dbReference type="GO" id="GO:0016020">
    <property type="term" value="C:membrane"/>
    <property type="evidence" value="ECO:0007669"/>
    <property type="project" value="UniProtKB-SubCell"/>
</dbReference>
<protein>
    <submittedName>
        <fullName evidence="9">Cytochrome c-type biogenesis protein</fullName>
    </submittedName>
</protein>
<organism evidence="9 10">
    <name type="scientific">Persephonella hydrogeniphila</name>
    <dbReference type="NCBI Taxonomy" id="198703"/>
    <lineage>
        <taxon>Bacteria</taxon>
        <taxon>Pseudomonadati</taxon>
        <taxon>Aquificota</taxon>
        <taxon>Aquificia</taxon>
        <taxon>Aquificales</taxon>
        <taxon>Hydrogenothermaceae</taxon>
        <taxon>Persephonella</taxon>
    </lineage>
</organism>
<evidence type="ECO:0000256" key="2">
    <source>
        <dbReference type="ARBA" id="ARBA00006143"/>
    </source>
</evidence>